<dbReference type="EMBL" id="JXTB01000741">
    <property type="protein sequence ID" value="PON33278.1"/>
    <property type="molecule type" value="Genomic_DNA"/>
</dbReference>
<gene>
    <name evidence="2" type="ORF">PanWU01x14_354190</name>
</gene>
<comment type="caution">
    <text evidence="2">The sequence shown here is derived from an EMBL/GenBank/DDBJ whole genome shotgun (WGS) entry which is preliminary data.</text>
</comment>
<accession>A0A2P5A9R0</accession>
<keyword evidence="3" id="KW-1185">Reference proteome</keyword>
<protein>
    <submittedName>
        <fullName evidence="2">Uncharacterized protein</fullName>
    </submittedName>
</protein>
<dbReference type="AlphaFoldDB" id="A0A2P5A9R0"/>
<reference evidence="3" key="1">
    <citation type="submission" date="2016-06" db="EMBL/GenBank/DDBJ databases">
        <title>Parallel loss of symbiosis genes in relatives of nitrogen-fixing non-legume Parasponia.</title>
        <authorList>
            <person name="Van Velzen R."/>
            <person name="Holmer R."/>
            <person name="Bu F."/>
            <person name="Rutten L."/>
            <person name="Van Zeijl A."/>
            <person name="Liu W."/>
            <person name="Santuari L."/>
            <person name="Cao Q."/>
            <person name="Sharma T."/>
            <person name="Shen D."/>
            <person name="Roswanjaya Y."/>
            <person name="Wardhani T."/>
            <person name="Kalhor M.S."/>
            <person name="Jansen J."/>
            <person name="Van den Hoogen J."/>
            <person name="Gungor B."/>
            <person name="Hartog M."/>
            <person name="Hontelez J."/>
            <person name="Verver J."/>
            <person name="Yang W.-C."/>
            <person name="Schijlen E."/>
            <person name="Repin R."/>
            <person name="Schilthuizen M."/>
            <person name="Schranz E."/>
            <person name="Heidstra R."/>
            <person name="Miyata K."/>
            <person name="Fedorova E."/>
            <person name="Kohlen W."/>
            <person name="Bisseling T."/>
            <person name="Smit S."/>
            <person name="Geurts R."/>
        </authorList>
    </citation>
    <scope>NUCLEOTIDE SEQUENCE [LARGE SCALE GENOMIC DNA]</scope>
    <source>
        <strain evidence="3">cv. WU1-14</strain>
    </source>
</reference>
<evidence type="ECO:0000313" key="3">
    <source>
        <dbReference type="Proteomes" id="UP000237105"/>
    </source>
</evidence>
<proteinExistence type="predicted"/>
<dbReference type="Proteomes" id="UP000237105">
    <property type="component" value="Unassembled WGS sequence"/>
</dbReference>
<organism evidence="2 3">
    <name type="scientific">Parasponia andersonii</name>
    <name type="common">Sponia andersonii</name>
    <dbReference type="NCBI Taxonomy" id="3476"/>
    <lineage>
        <taxon>Eukaryota</taxon>
        <taxon>Viridiplantae</taxon>
        <taxon>Streptophyta</taxon>
        <taxon>Embryophyta</taxon>
        <taxon>Tracheophyta</taxon>
        <taxon>Spermatophyta</taxon>
        <taxon>Magnoliopsida</taxon>
        <taxon>eudicotyledons</taxon>
        <taxon>Gunneridae</taxon>
        <taxon>Pentapetalae</taxon>
        <taxon>rosids</taxon>
        <taxon>fabids</taxon>
        <taxon>Rosales</taxon>
        <taxon>Cannabaceae</taxon>
        <taxon>Parasponia</taxon>
    </lineage>
</organism>
<evidence type="ECO:0000256" key="1">
    <source>
        <dbReference type="SAM" id="MobiDB-lite"/>
    </source>
</evidence>
<name>A0A2P5A9R0_PARAD</name>
<feature type="region of interest" description="Disordered" evidence="1">
    <location>
        <begin position="1"/>
        <end position="26"/>
    </location>
</feature>
<evidence type="ECO:0000313" key="2">
    <source>
        <dbReference type="EMBL" id="PON33278.1"/>
    </source>
</evidence>
<sequence length="108" mass="12492">MREDHTRRRRWKIASDSSPVAGKSKLRQKFPKVATVSSSGKTWRDQWHSILDSQAFMQASAWAKLGDSVSAMELSRFSYFSLFFRIPSCENLRYLGVFIQIPDIVAKY</sequence>